<dbReference type="InterPro" id="IPR050463">
    <property type="entry name" value="Gfo/Idh/MocA_oxidrdct_glycsds"/>
</dbReference>
<dbReference type="InterPro" id="IPR036291">
    <property type="entry name" value="NAD(P)-bd_dom_sf"/>
</dbReference>
<evidence type="ECO:0000313" key="4">
    <source>
        <dbReference type="EMBL" id="GLB39662.1"/>
    </source>
</evidence>
<comment type="caution">
    <text evidence="4">The sequence shown here is derived from an EMBL/GenBank/DDBJ whole genome shotgun (WGS) entry which is preliminary data.</text>
</comment>
<dbReference type="OrthoDB" id="64915at2759"/>
<feature type="domain" description="Gfo/Idh/MocA-like oxidoreductase N-terminal" evidence="2">
    <location>
        <begin position="5"/>
        <end position="132"/>
    </location>
</feature>
<keyword evidence="1" id="KW-0560">Oxidoreductase</keyword>
<accession>A0A9P3PQR7</accession>
<dbReference type="Pfam" id="PF01408">
    <property type="entry name" value="GFO_IDH_MocA"/>
    <property type="match status" value="1"/>
</dbReference>
<dbReference type="SUPFAM" id="SSF55347">
    <property type="entry name" value="Glyceraldehyde-3-phosphate dehydrogenase-like, C-terminal domain"/>
    <property type="match status" value="1"/>
</dbReference>
<dbReference type="InterPro" id="IPR000683">
    <property type="entry name" value="Gfo/Idh/MocA-like_OxRdtase_N"/>
</dbReference>
<evidence type="ECO:0000259" key="2">
    <source>
        <dbReference type="Pfam" id="PF01408"/>
    </source>
</evidence>
<gene>
    <name evidence="4" type="ORF">LshimejAT787_0701720</name>
</gene>
<evidence type="ECO:0000259" key="3">
    <source>
        <dbReference type="Pfam" id="PF22685"/>
    </source>
</evidence>
<dbReference type="Gene3D" id="3.40.50.720">
    <property type="entry name" value="NAD(P)-binding Rossmann-like Domain"/>
    <property type="match status" value="1"/>
</dbReference>
<dbReference type="PANTHER" id="PTHR43818">
    <property type="entry name" value="BCDNA.GH03377"/>
    <property type="match status" value="1"/>
</dbReference>
<protein>
    <submittedName>
        <fullName evidence="4">Oxidoreductase family, NAD-binding Rossmann fold</fullName>
    </submittedName>
</protein>
<reference evidence="4" key="1">
    <citation type="submission" date="2022-07" db="EMBL/GenBank/DDBJ databases">
        <title>The genome of Lyophyllum shimeji provides insight into the initial evolution of ectomycorrhizal fungal genome.</title>
        <authorList>
            <person name="Kobayashi Y."/>
            <person name="Shibata T."/>
            <person name="Hirakawa H."/>
            <person name="Shigenobu S."/>
            <person name="Nishiyama T."/>
            <person name="Yamada A."/>
            <person name="Hasebe M."/>
            <person name="Kawaguchi M."/>
        </authorList>
    </citation>
    <scope>NUCLEOTIDE SEQUENCE</scope>
    <source>
        <strain evidence="4">AT787</strain>
    </source>
</reference>
<keyword evidence="5" id="KW-1185">Reference proteome</keyword>
<dbReference type="Pfam" id="PF22685">
    <property type="entry name" value="Gal80p_C-like"/>
    <property type="match status" value="1"/>
</dbReference>
<name>A0A9P3PQR7_LYOSH</name>
<dbReference type="PANTHER" id="PTHR43818:SF11">
    <property type="entry name" value="BCDNA.GH03377"/>
    <property type="match status" value="1"/>
</dbReference>
<dbReference type="AlphaFoldDB" id="A0A9P3PQR7"/>
<sequence length="366" mass="38832">MPSPIRVGFVGLSDAGWASTALAPSLLATFAYRLTAVSTTSAATASASAEKYSAQLGQPVKSFHGSTAHIAGDPEVDLVVVSVKAPSHKDAVLPALDAGKAVFVEWPAGSNLQETTEMAERARAKGARAAVGLQGRHSPVIRKVKELLDSGKIGKVLSTSLISMMPRDFGAWGPRVDERSRYIMDPSNGATMLDVALGHQLDICTHLLGDFASISATTSIIYPTATIIDASGTPVESDVPVKAPDHVAFTGVLRSGAVASVMCRGGYKSTSGRKPFVWEISGEEGVIRMEGDSAFANIVDPVLWVNDERVEVAGSEPYVGSLKAQWAEIAKGEEGRYATLEDAVRNRKLLQMIDRSAKEGRRINLE</sequence>
<proteinExistence type="predicted"/>
<dbReference type="SUPFAM" id="SSF51735">
    <property type="entry name" value="NAD(P)-binding Rossmann-fold domains"/>
    <property type="match status" value="1"/>
</dbReference>
<dbReference type="GO" id="GO:0016491">
    <property type="term" value="F:oxidoreductase activity"/>
    <property type="evidence" value="ECO:0007669"/>
    <property type="project" value="UniProtKB-KW"/>
</dbReference>
<feature type="domain" description="Gal80p-like C-terminal" evidence="3">
    <location>
        <begin position="139"/>
        <end position="291"/>
    </location>
</feature>
<dbReference type="Gene3D" id="3.30.360.10">
    <property type="entry name" value="Dihydrodipicolinate Reductase, domain 2"/>
    <property type="match status" value="1"/>
</dbReference>
<organism evidence="4 5">
    <name type="scientific">Lyophyllum shimeji</name>
    <name type="common">Hon-shimeji</name>
    <name type="synonym">Tricholoma shimeji</name>
    <dbReference type="NCBI Taxonomy" id="47721"/>
    <lineage>
        <taxon>Eukaryota</taxon>
        <taxon>Fungi</taxon>
        <taxon>Dikarya</taxon>
        <taxon>Basidiomycota</taxon>
        <taxon>Agaricomycotina</taxon>
        <taxon>Agaricomycetes</taxon>
        <taxon>Agaricomycetidae</taxon>
        <taxon>Agaricales</taxon>
        <taxon>Tricholomatineae</taxon>
        <taxon>Lyophyllaceae</taxon>
        <taxon>Lyophyllum</taxon>
    </lineage>
</organism>
<dbReference type="Proteomes" id="UP001063166">
    <property type="component" value="Unassembled WGS sequence"/>
</dbReference>
<evidence type="ECO:0000313" key="5">
    <source>
        <dbReference type="Proteomes" id="UP001063166"/>
    </source>
</evidence>
<evidence type="ECO:0000256" key="1">
    <source>
        <dbReference type="ARBA" id="ARBA00023002"/>
    </source>
</evidence>
<dbReference type="InterPro" id="IPR055080">
    <property type="entry name" value="Gal80p-like_C"/>
</dbReference>
<dbReference type="GO" id="GO:0000166">
    <property type="term" value="F:nucleotide binding"/>
    <property type="evidence" value="ECO:0007669"/>
    <property type="project" value="InterPro"/>
</dbReference>
<dbReference type="EMBL" id="BRPK01000007">
    <property type="protein sequence ID" value="GLB39662.1"/>
    <property type="molecule type" value="Genomic_DNA"/>
</dbReference>